<dbReference type="AlphaFoldDB" id="A0AAJ0C2R6"/>
<protein>
    <submittedName>
        <fullName evidence="2">Uncharacterized protein</fullName>
    </submittedName>
</protein>
<evidence type="ECO:0000313" key="2">
    <source>
        <dbReference type="EMBL" id="KAK1769074.1"/>
    </source>
</evidence>
<dbReference type="Proteomes" id="UP001244011">
    <property type="component" value="Unassembled WGS sequence"/>
</dbReference>
<evidence type="ECO:0000256" key="1">
    <source>
        <dbReference type="SAM" id="MobiDB-lite"/>
    </source>
</evidence>
<proteinExistence type="predicted"/>
<sequence length="346" mass="38309">MADKTEHQRSDHGGSPATEKRKSIDGTLDQPVLENEPATKKQKLPVRGKNAVYSSHKSVSIEIPLSRLPKETRVIEEIGDSQDEGDVSGDEEIFKTPIAERKHIVFDDDDHDEFVTPLEKPAKEWLESSAAPPTQPGPGSENPVGEEEEDSDDDAPPEAVSSRQAAAQSTGHAQAAAQAAEEQTAAKRRKRQERDALFKKQAEARKRTSELAAQDGRSGSVDDLDQAAGEGLRPEVQRKRKLEIPDVLPLELLESDDEDDEETGKTELATARQAKKVRFDNGERRSSRGDRPPRDRRVGSTVYRVMTDKTDGKLAPKAGKQSKNRREVMLVRKRAPKRRGGFFVKG</sequence>
<dbReference type="GO" id="GO:0030515">
    <property type="term" value="F:snoRNA binding"/>
    <property type="evidence" value="ECO:0007669"/>
    <property type="project" value="InterPro"/>
</dbReference>
<dbReference type="GeneID" id="85310543"/>
<feature type="compositionally biased region" description="Basic and acidic residues" evidence="1">
    <location>
        <begin position="277"/>
        <end position="298"/>
    </location>
</feature>
<evidence type="ECO:0000313" key="3">
    <source>
        <dbReference type="Proteomes" id="UP001244011"/>
    </source>
</evidence>
<feature type="compositionally biased region" description="Low complexity" evidence="1">
    <location>
        <begin position="164"/>
        <end position="183"/>
    </location>
</feature>
<accession>A0AAJ0C2R6</accession>
<gene>
    <name evidence="2" type="ORF">QBC33DRAFT_532154</name>
</gene>
<dbReference type="EMBL" id="MU839003">
    <property type="protein sequence ID" value="KAK1769074.1"/>
    <property type="molecule type" value="Genomic_DNA"/>
</dbReference>
<feature type="compositionally biased region" description="Acidic residues" evidence="1">
    <location>
        <begin position="253"/>
        <end position="262"/>
    </location>
</feature>
<feature type="compositionally biased region" description="Basic and acidic residues" evidence="1">
    <location>
        <begin position="1"/>
        <end position="24"/>
    </location>
</feature>
<feature type="compositionally biased region" description="Acidic residues" evidence="1">
    <location>
        <begin position="144"/>
        <end position="156"/>
    </location>
</feature>
<reference evidence="2" key="1">
    <citation type="submission" date="2023-06" db="EMBL/GenBank/DDBJ databases">
        <title>Genome-scale phylogeny and comparative genomics of the fungal order Sordariales.</title>
        <authorList>
            <consortium name="Lawrence Berkeley National Laboratory"/>
            <person name="Hensen N."/>
            <person name="Bonometti L."/>
            <person name="Westerberg I."/>
            <person name="Brannstrom I.O."/>
            <person name="Guillou S."/>
            <person name="Cros-Aarteil S."/>
            <person name="Calhoun S."/>
            <person name="Haridas S."/>
            <person name="Kuo A."/>
            <person name="Mondo S."/>
            <person name="Pangilinan J."/>
            <person name="Riley R."/>
            <person name="Labutti K."/>
            <person name="Andreopoulos B."/>
            <person name="Lipzen A."/>
            <person name="Chen C."/>
            <person name="Yanf M."/>
            <person name="Daum C."/>
            <person name="Ng V."/>
            <person name="Clum A."/>
            <person name="Steindorff A."/>
            <person name="Ohm R."/>
            <person name="Martin F."/>
            <person name="Silar P."/>
            <person name="Natvig D."/>
            <person name="Lalanne C."/>
            <person name="Gautier V."/>
            <person name="Ament-Velasquez S.L."/>
            <person name="Kruys A."/>
            <person name="Hutchinson M.I."/>
            <person name="Powell A.J."/>
            <person name="Barry K."/>
            <person name="Miller A.N."/>
            <person name="Grigoriev I.V."/>
            <person name="Debuchy R."/>
            <person name="Gladieux P."/>
            <person name="Thoren M.H."/>
            <person name="Johannesson H."/>
        </authorList>
    </citation>
    <scope>NUCLEOTIDE SEQUENCE</scope>
    <source>
        <strain evidence="2">8032-3</strain>
    </source>
</reference>
<keyword evidence="3" id="KW-1185">Reference proteome</keyword>
<organism evidence="2 3">
    <name type="scientific">Phialemonium atrogriseum</name>
    <dbReference type="NCBI Taxonomy" id="1093897"/>
    <lineage>
        <taxon>Eukaryota</taxon>
        <taxon>Fungi</taxon>
        <taxon>Dikarya</taxon>
        <taxon>Ascomycota</taxon>
        <taxon>Pezizomycotina</taxon>
        <taxon>Sordariomycetes</taxon>
        <taxon>Sordariomycetidae</taxon>
        <taxon>Cephalothecales</taxon>
        <taxon>Cephalothecaceae</taxon>
        <taxon>Phialemonium</taxon>
    </lineage>
</organism>
<name>A0AAJ0C2R6_9PEZI</name>
<feature type="region of interest" description="Disordered" evidence="1">
    <location>
        <begin position="1"/>
        <end position="58"/>
    </location>
</feature>
<feature type="region of interest" description="Disordered" evidence="1">
    <location>
        <begin position="104"/>
        <end position="326"/>
    </location>
</feature>
<feature type="compositionally biased region" description="Basic and acidic residues" evidence="1">
    <location>
        <begin position="192"/>
        <end position="209"/>
    </location>
</feature>
<comment type="caution">
    <text evidence="2">The sequence shown here is derived from an EMBL/GenBank/DDBJ whole genome shotgun (WGS) entry which is preliminary data.</text>
</comment>
<dbReference type="InterPro" id="IPR013268">
    <property type="entry name" value="UTP16"/>
</dbReference>
<dbReference type="RefSeq" id="XP_060285287.1">
    <property type="nucleotide sequence ID" value="XM_060427356.1"/>
</dbReference>
<dbReference type="GO" id="GO:0006364">
    <property type="term" value="P:rRNA processing"/>
    <property type="evidence" value="ECO:0007669"/>
    <property type="project" value="InterPro"/>
</dbReference>
<dbReference type="Pfam" id="PF08297">
    <property type="entry name" value="U3_snoRNA_assoc"/>
    <property type="match status" value="1"/>
</dbReference>